<dbReference type="AlphaFoldDB" id="A0AAE3R238"/>
<keyword evidence="1" id="KW-1133">Transmembrane helix</keyword>
<reference evidence="2" key="1">
    <citation type="submission" date="2023-05" db="EMBL/GenBank/DDBJ databases">
        <authorList>
            <person name="Zhang X."/>
        </authorList>
    </citation>
    <scope>NUCLEOTIDE SEQUENCE</scope>
    <source>
        <strain evidence="2">BD1B2-1</strain>
    </source>
</reference>
<proteinExistence type="predicted"/>
<keyword evidence="1" id="KW-0812">Transmembrane</keyword>
<keyword evidence="1" id="KW-0472">Membrane</keyword>
<keyword evidence="3" id="KW-1185">Reference proteome</keyword>
<dbReference type="RefSeq" id="WP_314512463.1">
    <property type="nucleotide sequence ID" value="NZ_JASJOU010000005.1"/>
</dbReference>
<feature type="transmembrane region" description="Helical" evidence="1">
    <location>
        <begin position="118"/>
        <end position="137"/>
    </location>
</feature>
<dbReference type="EMBL" id="JASJOU010000005">
    <property type="protein sequence ID" value="MDJ1502421.1"/>
    <property type="molecule type" value="Genomic_DNA"/>
</dbReference>
<evidence type="ECO:0000256" key="1">
    <source>
        <dbReference type="SAM" id="Phobius"/>
    </source>
</evidence>
<evidence type="ECO:0000313" key="3">
    <source>
        <dbReference type="Proteomes" id="UP001232063"/>
    </source>
</evidence>
<comment type="caution">
    <text evidence="2">The sequence shown here is derived from an EMBL/GenBank/DDBJ whole genome shotgun (WGS) entry which is preliminary data.</text>
</comment>
<evidence type="ECO:0000313" key="2">
    <source>
        <dbReference type="EMBL" id="MDJ1502421.1"/>
    </source>
</evidence>
<protein>
    <submittedName>
        <fullName evidence="2">Uncharacterized protein</fullName>
    </submittedName>
</protein>
<sequence length="435" mass="50337">MTDQYIVKKCLLEIFKKNGYLEVDRLTQRDFDHISQRIEDNTGTLISGITIKRLLNGEFSRLPQIATLDAISRYLGYHNWQEYKALFRDKEENQLAKEDTIDTENPVQKASSLTNKRFRLAVVMCLVIGVTAVLGFIQFSEKKPFANVDRATLSARTNTNNDIPNTVVFTYNVDEVQADSFFIQQSWDRNRRVRISKNNYTLTDIYYEPGYHIAKLIANDSVIRTIDINIPTDRWFFFAKDNPSSKPDYIYTSQIIHDGMLNITEDDLLNSHIDIYKEKEYLYTYFPGKMHVDGDNYILKVRIRVKEVKKNSCPYLMPEIFCQRYTMFFTSTLKGCSSESMVQFGEHFISGKETDLASLGFDVTHWMDLEVRVKDKQAVIRINNKDVFATSYKTTSKLLTGIGFISNGLCEIDFIELKGLNGDIVYTNTFDSNVH</sequence>
<gene>
    <name evidence="2" type="ORF">QNI22_17270</name>
</gene>
<dbReference type="Proteomes" id="UP001232063">
    <property type="component" value="Unassembled WGS sequence"/>
</dbReference>
<organism evidence="2 3">
    <name type="scientific">Xanthocytophaga agilis</name>
    <dbReference type="NCBI Taxonomy" id="3048010"/>
    <lineage>
        <taxon>Bacteria</taxon>
        <taxon>Pseudomonadati</taxon>
        <taxon>Bacteroidota</taxon>
        <taxon>Cytophagia</taxon>
        <taxon>Cytophagales</taxon>
        <taxon>Rhodocytophagaceae</taxon>
        <taxon>Xanthocytophaga</taxon>
    </lineage>
</organism>
<name>A0AAE3R238_9BACT</name>
<accession>A0AAE3R238</accession>